<name>A0A5B7JJ45_PORTR</name>
<comment type="caution">
    <text evidence="1">The sequence shown here is derived from an EMBL/GenBank/DDBJ whole genome shotgun (WGS) entry which is preliminary data.</text>
</comment>
<sequence>MFCCNTCTPAHNIHQIHQPVPRDQVTNSRCPQIKL</sequence>
<evidence type="ECO:0000313" key="2">
    <source>
        <dbReference type="Proteomes" id="UP000324222"/>
    </source>
</evidence>
<gene>
    <name evidence="1" type="ORF">E2C01_087396</name>
</gene>
<protein>
    <submittedName>
        <fullName evidence="1">Uncharacterized protein</fullName>
    </submittedName>
</protein>
<proteinExistence type="predicted"/>
<dbReference type="EMBL" id="VSRR010090801">
    <property type="protein sequence ID" value="MPC92314.1"/>
    <property type="molecule type" value="Genomic_DNA"/>
</dbReference>
<reference evidence="1 2" key="1">
    <citation type="submission" date="2019-05" db="EMBL/GenBank/DDBJ databases">
        <title>Another draft genome of Portunus trituberculatus and its Hox gene families provides insights of decapod evolution.</title>
        <authorList>
            <person name="Jeong J.-H."/>
            <person name="Song I."/>
            <person name="Kim S."/>
            <person name="Choi T."/>
            <person name="Kim D."/>
            <person name="Ryu S."/>
            <person name="Kim W."/>
        </authorList>
    </citation>
    <scope>NUCLEOTIDE SEQUENCE [LARGE SCALE GENOMIC DNA]</scope>
    <source>
        <tissue evidence="1">Muscle</tissue>
    </source>
</reference>
<evidence type="ECO:0000313" key="1">
    <source>
        <dbReference type="EMBL" id="MPC92314.1"/>
    </source>
</evidence>
<accession>A0A5B7JJ45</accession>
<organism evidence="1 2">
    <name type="scientific">Portunus trituberculatus</name>
    <name type="common">Swimming crab</name>
    <name type="synonym">Neptunus trituberculatus</name>
    <dbReference type="NCBI Taxonomy" id="210409"/>
    <lineage>
        <taxon>Eukaryota</taxon>
        <taxon>Metazoa</taxon>
        <taxon>Ecdysozoa</taxon>
        <taxon>Arthropoda</taxon>
        <taxon>Crustacea</taxon>
        <taxon>Multicrustacea</taxon>
        <taxon>Malacostraca</taxon>
        <taxon>Eumalacostraca</taxon>
        <taxon>Eucarida</taxon>
        <taxon>Decapoda</taxon>
        <taxon>Pleocyemata</taxon>
        <taxon>Brachyura</taxon>
        <taxon>Eubrachyura</taxon>
        <taxon>Portunoidea</taxon>
        <taxon>Portunidae</taxon>
        <taxon>Portuninae</taxon>
        <taxon>Portunus</taxon>
    </lineage>
</organism>
<dbReference type="Proteomes" id="UP000324222">
    <property type="component" value="Unassembled WGS sequence"/>
</dbReference>
<keyword evidence="2" id="KW-1185">Reference proteome</keyword>
<dbReference type="AlphaFoldDB" id="A0A5B7JJ45"/>